<name>A0A2U9IF80_9CREN</name>
<keyword evidence="1 5" id="KW-0169">Cobalamin biosynthesis</keyword>
<keyword evidence="2 5" id="KW-0489">Methyltransferase</keyword>
<dbReference type="InterPro" id="IPR002748">
    <property type="entry name" value="CbiD"/>
</dbReference>
<dbReference type="AlphaFoldDB" id="A0A2U9IF80"/>
<reference evidence="6 7" key="1">
    <citation type="submission" date="2018-05" db="EMBL/GenBank/DDBJ databases">
        <title>Complete Genome Sequences of Extremely Thermoacidophilic, Metal-Mobilizing Type-Strain Members of the Archaeal Family Sulfolobaceae: Acidianus brierleyi DSM-1651T, Acidianus sulfidivorans DSM-18786T, Metallosphaera hakonensis DSM-7519T, and Metallosphaera prunae DSM-10039T.</title>
        <authorList>
            <person name="Counts J.A."/>
            <person name="Kelly R.M."/>
        </authorList>
    </citation>
    <scope>NUCLEOTIDE SEQUENCE [LARGE SCALE GENOMIC DNA]</scope>
    <source>
        <strain evidence="6 7">DSM 1651</strain>
    </source>
</reference>
<comment type="similarity">
    <text evidence="5">Belongs to the CbiD family.</text>
</comment>
<dbReference type="Pfam" id="PF01888">
    <property type="entry name" value="CbiD"/>
    <property type="match status" value="1"/>
</dbReference>
<dbReference type="RefSeq" id="WP_110270527.1">
    <property type="nucleotide sequence ID" value="NZ_CP029289.2"/>
</dbReference>
<dbReference type="InterPro" id="IPR036074">
    <property type="entry name" value="CbiD_sf"/>
</dbReference>
<evidence type="ECO:0000256" key="5">
    <source>
        <dbReference type="HAMAP-Rule" id="MF_00787"/>
    </source>
</evidence>
<keyword evidence="3 5" id="KW-0808">Transferase</keyword>
<dbReference type="GO" id="GO:0043780">
    <property type="term" value="F:cobalt-precorrin-5B C1-methyltransferase activity"/>
    <property type="evidence" value="ECO:0007669"/>
    <property type="project" value="RHEA"/>
</dbReference>
<dbReference type="Gene3D" id="3.30.2110.10">
    <property type="entry name" value="CbiD-like"/>
    <property type="match status" value="1"/>
</dbReference>
<organism evidence="6 7">
    <name type="scientific">Acidianus brierleyi</name>
    <dbReference type="NCBI Taxonomy" id="41673"/>
    <lineage>
        <taxon>Archaea</taxon>
        <taxon>Thermoproteota</taxon>
        <taxon>Thermoprotei</taxon>
        <taxon>Sulfolobales</taxon>
        <taxon>Sulfolobaceae</taxon>
        <taxon>Acidianus</taxon>
    </lineage>
</organism>
<dbReference type="Proteomes" id="UP000248044">
    <property type="component" value="Chromosome"/>
</dbReference>
<dbReference type="PANTHER" id="PTHR35863">
    <property type="entry name" value="COBALT-PRECORRIN-5B C(1)-METHYLTRANSFERASE"/>
    <property type="match status" value="1"/>
</dbReference>
<dbReference type="SUPFAM" id="SSF111342">
    <property type="entry name" value="CbiD-like"/>
    <property type="match status" value="1"/>
</dbReference>
<dbReference type="EC" id="2.1.1.195" evidence="5"/>
<dbReference type="GO" id="GO:0032259">
    <property type="term" value="P:methylation"/>
    <property type="evidence" value="ECO:0007669"/>
    <property type="project" value="UniProtKB-KW"/>
</dbReference>
<evidence type="ECO:0000256" key="2">
    <source>
        <dbReference type="ARBA" id="ARBA00022603"/>
    </source>
</evidence>
<sequence length="383" mass="42001">MSVRIPLNYNPNSPELSNSKSVKKEIMKFGYTTGTCVAAAAKACAFAIVEKKIVKSVTVSTPIGLRLEIPVNYVKIDNEWAEASVTKNGGDDPDDTNGMEIIVKMRINGDNGYLTIRAGKGIGIARNKGLPINEGEPAINPVPKRQLIDNLTEILGNNFGAEIIIEAPNGEKISQRTFNPRLGIEGGVSILGTSGIVKPMSIISWYASMVEQLDVVKKKGFESVVMVPGNIGETAARKLLNVDKDSIVQMAIFVGGMIKAATKRGFREIVLFGHIGKMVKNAIGIWNTHYKYGDGRIETIVAYSAKHGVPNDVLLKIFECKTTDDAVNILRNYNYFDIFSDIANKIVYNAENLINNKAKIYTILIDMKGEIIGYSKDSKKFLY</sequence>
<comment type="function">
    <text evidence="5">Catalyzes the methylation of C-1 in cobalt-precorrin-5B to form cobalt-precorrin-6A.</text>
</comment>
<dbReference type="PANTHER" id="PTHR35863:SF1">
    <property type="entry name" value="COBALT-PRECORRIN-5B C(1)-METHYLTRANSFERASE"/>
    <property type="match status" value="1"/>
</dbReference>
<proteinExistence type="inferred from homology"/>
<dbReference type="KEGG" id="abri:DFR85_08610"/>
<evidence type="ECO:0000313" key="6">
    <source>
        <dbReference type="EMBL" id="AWR94646.1"/>
    </source>
</evidence>
<dbReference type="EMBL" id="CP029289">
    <property type="protein sequence ID" value="AWR94646.1"/>
    <property type="molecule type" value="Genomic_DNA"/>
</dbReference>
<dbReference type="UniPathway" id="UPA00148">
    <property type="reaction ID" value="UER00227"/>
</dbReference>
<comment type="catalytic activity">
    <reaction evidence="5">
        <text>Co-precorrin-5B + S-adenosyl-L-methionine = Co-precorrin-6A + S-adenosyl-L-homocysteine</text>
        <dbReference type="Rhea" id="RHEA:26285"/>
        <dbReference type="ChEBI" id="CHEBI:57856"/>
        <dbReference type="ChEBI" id="CHEBI:59789"/>
        <dbReference type="ChEBI" id="CHEBI:60063"/>
        <dbReference type="ChEBI" id="CHEBI:60064"/>
        <dbReference type="EC" id="2.1.1.195"/>
    </reaction>
</comment>
<dbReference type="PIRSF" id="PIRSF026782">
    <property type="entry name" value="CbiD"/>
    <property type="match status" value="1"/>
</dbReference>
<dbReference type="GO" id="GO:0019251">
    <property type="term" value="P:anaerobic cobalamin biosynthetic process"/>
    <property type="evidence" value="ECO:0007669"/>
    <property type="project" value="UniProtKB-UniRule"/>
</dbReference>
<dbReference type="OrthoDB" id="10423at2157"/>
<comment type="pathway">
    <text evidence="5">Cofactor biosynthesis; adenosylcobalamin biosynthesis; cob(II)yrinate a,c-diamide from sirohydrochlorin (anaerobic route): step 6/10.</text>
</comment>
<dbReference type="GeneID" id="36832212"/>
<protein>
    <recommendedName>
        <fullName evidence="5">Cobalt-precorrin-5B C(1)-methyltransferase</fullName>
        <ecNumber evidence="5">2.1.1.195</ecNumber>
    </recommendedName>
    <alternativeName>
        <fullName evidence="5">Cobalt-precorrin-6A synthase</fullName>
    </alternativeName>
</protein>
<evidence type="ECO:0000256" key="1">
    <source>
        <dbReference type="ARBA" id="ARBA00022573"/>
    </source>
</evidence>
<evidence type="ECO:0000256" key="3">
    <source>
        <dbReference type="ARBA" id="ARBA00022679"/>
    </source>
</evidence>
<gene>
    <name evidence="5 6" type="primary">cbiD</name>
    <name evidence="6" type="ORF">DFR85_08610</name>
</gene>
<dbReference type="NCBIfam" id="TIGR00312">
    <property type="entry name" value="cbiD"/>
    <property type="match status" value="1"/>
</dbReference>
<accession>A0A2U9IF80</accession>
<dbReference type="HAMAP" id="MF_00787">
    <property type="entry name" value="CbiD"/>
    <property type="match status" value="1"/>
</dbReference>
<keyword evidence="4 5" id="KW-0949">S-adenosyl-L-methionine</keyword>
<keyword evidence="7" id="KW-1185">Reference proteome</keyword>
<evidence type="ECO:0000313" key="7">
    <source>
        <dbReference type="Proteomes" id="UP000248044"/>
    </source>
</evidence>
<evidence type="ECO:0000256" key="4">
    <source>
        <dbReference type="ARBA" id="ARBA00022691"/>
    </source>
</evidence>